<accession>A0A2B7XQI6</accession>
<dbReference type="EMBL" id="PDNA01000138">
    <property type="protein sequence ID" value="PGH11031.1"/>
    <property type="molecule type" value="Genomic_DNA"/>
</dbReference>
<dbReference type="SUPFAM" id="SSF56112">
    <property type="entry name" value="Protein kinase-like (PK-like)"/>
    <property type="match status" value="1"/>
</dbReference>
<organism evidence="1 2">
    <name type="scientific">Polytolypa hystricis (strain UAMH7299)</name>
    <dbReference type="NCBI Taxonomy" id="1447883"/>
    <lineage>
        <taxon>Eukaryota</taxon>
        <taxon>Fungi</taxon>
        <taxon>Dikarya</taxon>
        <taxon>Ascomycota</taxon>
        <taxon>Pezizomycotina</taxon>
        <taxon>Eurotiomycetes</taxon>
        <taxon>Eurotiomycetidae</taxon>
        <taxon>Onygenales</taxon>
        <taxon>Onygenales incertae sedis</taxon>
        <taxon>Polytolypa</taxon>
    </lineage>
</organism>
<proteinExistence type="predicted"/>
<dbReference type="AlphaFoldDB" id="A0A2B7XQI6"/>
<reference evidence="1 2" key="1">
    <citation type="submission" date="2017-10" db="EMBL/GenBank/DDBJ databases">
        <title>Comparative genomics in systemic dimorphic fungi from Ajellomycetaceae.</title>
        <authorList>
            <person name="Munoz J.F."/>
            <person name="Mcewen J.G."/>
            <person name="Clay O.K."/>
            <person name="Cuomo C.A."/>
        </authorList>
    </citation>
    <scope>NUCLEOTIDE SEQUENCE [LARGE SCALE GENOMIC DNA]</scope>
    <source>
        <strain evidence="1 2">UAMH7299</strain>
    </source>
</reference>
<comment type="caution">
    <text evidence="1">The sequence shown here is derived from an EMBL/GenBank/DDBJ whole genome shotgun (WGS) entry which is preliminary data.</text>
</comment>
<dbReference type="OrthoDB" id="5979581at2759"/>
<dbReference type="Gene3D" id="1.10.510.10">
    <property type="entry name" value="Transferase(Phosphotransferase) domain 1"/>
    <property type="match status" value="1"/>
</dbReference>
<dbReference type="STRING" id="1447883.A0A2B7XQI6"/>
<protein>
    <recommendedName>
        <fullName evidence="3">Protein kinase domain-containing protein</fullName>
    </recommendedName>
</protein>
<evidence type="ECO:0000313" key="1">
    <source>
        <dbReference type="EMBL" id="PGH11031.1"/>
    </source>
</evidence>
<dbReference type="Proteomes" id="UP000224634">
    <property type="component" value="Unassembled WGS sequence"/>
</dbReference>
<name>A0A2B7XQI6_POLH7</name>
<gene>
    <name evidence="1" type="ORF">AJ80_07307</name>
</gene>
<keyword evidence="2" id="KW-1185">Reference proteome</keyword>
<evidence type="ECO:0000313" key="2">
    <source>
        <dbReference type="Proteomes" id="UP000224634"/>
    </source>
</evidence>
<dbReference type="InterPro" id="IPR011009">
    <property type="entry name" value="Kinase-like_dom_sf"/>
</dbReference>
<sequence length="202" mass="23107">MYAMGGSLGKDSSSIVREMWRMDLNDRNCMWGIDPLHNLSRADKYKILGRPLKRVLSCEGIWKPEELVKPLVVPETLRTESFYLGDFGQAMKVGSSMTQPKGCPPAIFACDMWSYMCIFAELYLGFVPFTEWRKGGVVTSMIETLGPLPEQWKGSYIDSEISRDMWYDQNTKPRFENPLAAIMERVHPESDPAERHQILSLS</sequence>
<evidence type="ECO:0008006" key="3">
    <source>
        <dbReference type="Google" id="ProtNLM"/>
    </source>
</evidence>